<keyword evidence="10" id="KW-1185">Reference proteome</keyword>
<dbReference type="InterPro" id="IPR038763">
    <property type="entry name" value="DHH_sf"/>
</dbReference>
<dbReference type="OrthoDB" id="9809852at2"/>
<evidence type="ECO:0000256" key="5">
    <source>
        <dbReference type="ARBA" id="ARBA00022839"/>
    </source>
</evidence>
<feature type="domain" description="DHHA1" evidence="7">
    <location>
        <begin position="375"/>
        <end position="467"/>
    </location>
</feature>
<comment type="similarity">
    <text evidence="1">Belongs to the RecJ family.</text>
</comment>
<dbReference type="PANTHER" id="PTHR30255">
    <property type="entry name" value="SINGLE-STRANDED-DNA-SPECIFIC EXONUCLEASE RECJ"/>
    <property type="match status" value="1"/>
</dbReference>
<dbReference type="GO" id="GO:0003676">
    <property type="term" value="F:nucleic acid binding"/>
    <property type="evidence" value="ECO:0007669"/>
    <property type="project" value="InterPro"/>
</dbReference>
<dbReference type="EMBL" id="NOXS01000025">
    <property type="protein sequence ID" value="OYQ20971.1"/>
    <property type="molecule type" value="Genomic_DNA"/>
</dbReference>
<comment type="caution">
    <text evidence="9">The sequence shown here is derived from an EMBL/GenBank/DDBJ whole genome shotgun (WGS) entry which is preliminary data.</text>
</comment>
<dbReference type="GO" id="GO:0006310">
    <property type="term" value="P:DNA recombination"/>
    <property type="evidence" value="ECO:0007669"/>
    <property type="project" value="InterPro"/>
</dbReference>
<keyword evidence="5 9" id="KW-0269">Exonuclease</keyword>
<evidence type="ECO:0000256" key="2">
    <source>
        <dbReference type="ARBA" id="ARBA00019841"/>
    </source>
</evidence>
<dbReference type="InterPro" id="IPR041122">
    <property type="entry name" value="RecJ_OB"/>
</dbReference>
<gene>
    <name evidence="9" type="primary">recJ</name>
    <name evidence="9" type="ORF">CHR90_03285</name>
</gene>
<dbReference type="Gene3D" id="3.10.310.30">
    <property type="match status" value="1"/>
</dbReference>
<evidence type="ECO:0000313" key="10">
    <source>
        <dbReference type="Proteomes" id="UP000216361"/>
    </source>
</evidence>
<dbReference type="NCBIfam" id="TIGR00644">
    <property type="entry name" value="recJ"/>
    <property type="match status" value="1"/>
</dbReference>
<dbReference type="Pfam" id="PF17768">
    <property type="entry name" value="RecJ_OB"/>
    <property type="match status" value="1"/>
</dbReference>
<evidence type="ECO:0000259" key="8">
    <source>
        <dbReference type="Pfam" id="PF17768"/>
    </source>
</evidence>
<dbReference type="Proteomes" id="UP000216361">
    <property type="component" value="Unassembled WGS sequence"/>
</dbReference>
<evidence type="ECO:0000259" key="7">
    <source>
        <dbReference type="Pfam" id="PF02272"/>
    </source>
</evidence>
<feature type="domain" description="RecJ OB" evidence="8">
    <location>
        <begin position="482"/>
        <end position="591"/>
    </location>
</feature>
<keyword evidence="3" id="KW-0540">Nuclease</keyword>
<organism evidence="9 10">
    <name type="scientific">Elstera cyanobacteriorum</name>
    <dbReference type="NCBI Taxonomy" id="2022747"/>
    <lineage>
        <taxon>Bacteria</taxon>
        <taxon>Pseudomonadati</taxon>
        <taxon>Pseudomonadota</taxon>
        <taxon>Alphaproteobacteria</taxon>
        <taxon>Rhodospirillales</taxon>
        <taxon>Rhodospirillaceae</taxon>
        <taxon>Elstera</taxon>
    </lineage>
</organism>
<dbReference type="GO" id="GO:0008409">
    <property type="term" value="F:5'-3' exonuclease activity"/>
    <property type="evidence" value="ECO:0007669"/>
    <property type="project" value="InterPro"/>
</dbReference>
<accession>A0A255XVQ5</accession>
<name>A0A255XVQ5_9PROT</name>
<evidence type="ECO:0000259" key="6">
    <source>
        <dbReference type="Pfam" id="PF01368"/>
    </source>
</evidence>
<dbReference type="GO" id="GO:0006281">
    <property type="term" value="P:DNA repair"/>
    <property type="evidence" value="ECO:0007669"/>
    <property type="project" value="InterPro"/>
</dbReference>
<dbReference type="PANTHER" id="PTHR30255:SF2">
    <property type="entry name" value="SINGLE-STRANDED-DNA-SPECIFIC EXONUCLEASE RECJ"/>
    <property type="match status" value="1"/>
</dbReference>
<proteinExistence type="inferred from homology"/>
<dbReference type="InterPro" id="IPR051673">
    <property type="entry name" value="SSDNA_exonuclease_RecJ"/>
</dbReference>
<dbReference type="Gene3D" id="3.90.1640.30">
    <property type="match status" value="1"/>
</dbReference>
<dbReference type="Pfam" id="PF02272">
    <property type="entry name" value="DHHA1"/>
    <property type="match status" value="1"/>
</dbReference>
<dbReference type="InterPro" id="IPR003156">
    <property type="entry name" value="DHHA1_dom"/>
</dbReference>
<dbReference type="InterPro" id="IPR004610">
    <property type="entry name" value="RecJ"/>
</dbReference>
<evidence type="ECO:0000313" key="9">
    <source>
        <dbReference type="EMBL" id="OYQ20971.1"/>
    </source>
</evidence>
<dbReference type="Pfam" id="PF01368">
    <property type="entry name" value="DHH"/>
    <property type="match status" value="1"/>
</dbReference>
<dbReference type="InterPro" id="IPR001667">
    <property type="entry name" value="DDH_dom"/>
</dbReference>
<reference evidence="9 10" key="1">
    <citation type="submission" date="2017-07" db="EMBL/GenBank/DDBJ databases">
        <title>Elstera cyanobacteriorum sp. nov., a novel bacterium isolated from cyanobacterial aggregates in a eutrophic lake.</title>
        <authorList>
            <person name="Cai H."/>
        </authorList>
    </citation>
    <scope>NUCLEOTIDE SEQUENCE [LARGE SCALE GENOMIC DNA]</scope>
    <source>
        <strain evidence="9 10">TH019</strain>
    </source>
</reference>
<evidence type="ECO:0000256" key="3">
    <source>
        <dbReference type="ARBA" id="ARBA00022722"/>
    </source>
</evidence>
<sequence length="596" mass="62427">MTTGAAPALLGVDRSLGGRRWIDRGGDARLGLALAQRLGLPDLVGRLMAGRGVTLETADDFLSPTLRRAMPDPSSFLDMDKAAEALADCVARGATIGLFGDYDVDGATSTALLYRFFAALGPAPLIHIPDRMTEGYGPNAPALLALKERGAEVVVTVDCGATAHEPLRAAAEAGVKVIVCDHHVGEPALPPALAVVNPNRFDETTEHRTLAAVGVAFLLAVAVNRTLRQRGFFKETGRAEPDLLGLLDIVALGTVADVVPLTGLNRALVTQGLAVLRQRRTLGLRALADSAGLDEAPEAYHLGFVFGPRVNAGGRVGEAALGARLLTTEDPLEAQTIARQLHHYNEERRAIEALVQEEAIAKIESAPPAKDQPLILVAGEGWHPGVIGIVASRLKERYHRPACVVALENGVGKGSGRSVPGVALGDAVIAARQAGLLVAGGGHAMAAGFTVPQDKLADLEAFLAQRITDDLAGAPLVPHLAIDASLDCQGATPDLLTQVARLGPFGQGNSEPRFVVTPARCVKADLVGGAHVRLILTGPQGGRLKAIAFRAAETPLGDALLNHRGAFFHIAGHLRRDTWQGQDGVQMIVEDAAIMI</sequence>
<dbReference type="AlphaFoldDB" id="A0A255XVQ5"/>
<dbReference type="SUPFAM" id="SSF64182">
    <property type="entry name" value="DHH phosphoesterases"/>
    <property type="match status" value="1"/>
</dbReference>
<protein>
    <recommendedName>
        <fullName evidence="2">Single-stranded-DNA-specific exonuclease RecJ</fullName>
    </recommendedName>
</protein>
<evidence type="ECO:0000256" key="4">
    <source>
        <dbReference type="ARBA" id="ARBA00022801"/>
    </source>
</evidence>
<feature type="domain" description="DDH" evidence="6">
    <location>
        <begin position="96"/>
        <end position="230"/>
    </location>
</feature>
<dbReference type="RefSeq" id="WP_094407553.1">
    <property type="nucleotide sequence ID" value="NZ_BMJZ01000007.1"/>
</dbReference>
<keyword evidence="4" id="KW-0378">Hydrolase</keyword>
<evidence type="ECO:0000256" key="1">
    <source>
        <dbReference type="ARBA" id="ARBA00005915"/>
    </source>
</evidence>